<comment type="caution">
    <text evidence="3">The sequence shown here is derived from an EMBL/GenBank/DDBJ whole genome shotgun (WGS) entry which is preliminary data.</text>
</comment>
<dbReference type="EMBL" id="JOKJ01000011">
    <property type="protein sequence ID" value="KEQ07919.1"/>
    <property type="molecule type" value="Genomic_DNA"/>
</dbReference>
<keyword evidence="4" id="KW-1185">Reference proteome</keyword>
<evidence type="ECO:0000313" key="4">
    <source>
        <dbReference type="Proteomes" id="UP000052167"/>
    </source>
</evidence>
<evidence type="ECO:0000259" key="2">
    <source>
        <dbReference type="Pfam" id="PF00582"/>
    </source>
</evidence>
<feature type="domain" description="UspA" evidence="2">
    <location>
        <begin position="1"/>
        <end position="134"/>
    </location>
</feature>
<dbReference type="InterPro" id="IPR006015">
    <property type="entry name" value="Universal_stress_UspA"/>
</dbReference>
<sequence length="136" mass="15036">MYRNIIVAIDVTAPEKAERIIPRAKKLLQEGGRIVLLAVVEDLPGYVLAEVPADISLDARNEAESHLSLLRTHHDVQADIEVRQGAPAREILAAADQRKADLIILASHRPDFSNYFLGATADRIVRHAQCSVLVDR</sequence>
<name>A0A922T7N4_9HYPH</name>
<proteinExistence type="inferred from homology"/>
<dbReference type="PRINTS" id="PR01438">
    <property type="entry name" value="UNVRSLSTRESS"/>
</dbReference>
<reference evidence="3 4" key="1">
    <citation type="submission" date="2014-06" db="EMBL/GenBank/DDBJ databases">
        <title>Rhizobium pelagicum/R2-400B4.</title>
        <authorList>
            <person name="Kimes N.E."/>
            <person name="Lopez-Perez M."/>
        </authorList>
    </citation>
    <scope>NUCLEOTIDE SEQUENCE [LARGE SCALE GENOMIC DNA]</scope>
    <source>
        <strain evidence="3 4">R2-400B4</strain>
    </source>
</reference>
<dbReference type="InterPro" id="IPR006016">
    <property type="entry name" value="UspA"/>
</dbReference>
<dbReference type="OrthoDB" id="9792500at2"/>
<comment type="similarity">
    <text evidence="1">Belongs to the universal stress protein A family.</text>
</comment>
<gene>
    <name evidence="3" type="ORF">GV68_03825</name>
</gene>
<dbReference type="PANTHER" id="PTHR46268:SF6">
    <property type="entry name" value="UNIVERSAL STRESS PROTEIN UP12"/>
    <property type="match status" value="1"/>
</dbReference>
<accession>A0A922T7N4</accession>
<dbReference type="Gene3D" id="3.40.50.620">
    <property type="entry name" value="HUPs"/>
    <property type="match status" value="1"/>
</dbReference>
<protein>
    <submittedName>
        <fullName evidence="3">Universal stress protein</fullName>
    </submittedName>
</protein>
<dbReference type="AlphaFoldDB" id="A0A922T7N4"/>
<organism evidence="3 4">
    <name type="scientific">Pseudorhizobium pelagicum</name>
    <dbReference type="NCBI Taxonomy" id="1509405"/>
    <lineage>
        <taxon>Bacteria</taxon>
        <taxon>Pseudomonadati</taxon>
        <taxon>Pseudomonadota</taxon>
        <taxon>Alphaproteobacteria</taxon>
        <taxon>Hyphomicrobiales</taxon>
        <taxon>Rhizobiaceae</taxon>
        <taxon>Rhizobium/Agrobacterium group</taxon>
        <taxon>Pseudorhizobium</taxon>
    </lineage>
</organism>
<dbReference type="Proteomes" id="UP000052167">
    <property type="component" value="Unassembled WGS sequence"/>
</dbReference>
<dbReference type="SUPFAM" id="SSF52402">
    <property type="entry name" value="Adenine nucleotide alpha hydrolases-like"/>
    <property type="match status" value="1"/>
</dbReference>
<evidence type="ECO:0000256" key="1">
    <source>
        <dbReference type="ARBA" id="ARBA00008791"/>
    </source>
</evidence>
<dbReference type="RefSeq" id="WP_029619172.1">
    <property type="nucleotide sequence ID" value="NZ_CAJXID010000010.1"/>
</dbReference>
<dbReference type="CDD" id="cd00293">
    <property type="entry name" value="USP-like"/>
    <property type="match status" value="1"/>
</dbReference>
<dbReference type="InterPro" id="IPR014729">
    <property type="entry name" value="Rossmann-like_a/b/a_fold"/>
</dbReference>
<dbReference type="PANTHER" id="PTHR46268">
    <property type="entry name" value="STRESS RESPONSE PROTEIN NHAX"/>
    <property type="match status" value="1"/>
</dbReference>
<dbReference type="Pfam" id="PF00582">
    <property type="entry name" value="Usp"/>
    <property type="match status" value="1"/>
</dbReference>
<evidence type="ECO:0000313" key="3">
    <source>
        <dbReference type="EMBL" id="KEQ07919.1"/>
    </source>
</evidence>